<comment type="caution">
    <text evidence="3">The sequence shown here is derived from an EMBL/GenBank/DDBJ whole genome shotgun (WGS) entry which is preliminary data.</text>
</comment>
<dbReference type="CDD" id="cd00085">
    <property type="entry name" value="HNHc"/>
    <property type="match status" value="1"/>
</dbReference>
<protein>
    <submittedName>
        <fullName evidence="3">Maturase</fullName>
    </submittedName>
</protein>
<dbReference type="OrthoDB" id="3662871at2"/>
<evidence type="ECO:0000313" key="3">
    <source>
        <dbReference type="EMBL" id="KDF01316.1"/>
    </source>
</evidence>
<evidence type="ECO:0000256" key="1">
    <source>
        <dbReference type="SAM" id="MobiDB-lite"/>
    </source>
</evidence>
<keyword evidence="4" id="KW-1185">Reference proteome</keyword>
<dbReference type="RefSeq" id="WP_036344148.1">
    <property type="nucleotide sequence ID" value="NZ_JALN02000001.1"/>
</dbReference>
<name>A0A064CLX0_9MYCO</name>
<dbReference type="Pfam" id="PF02720">
    <property type="entry name" value="DUF222"/>
    <property type="match status" value="1"/>
</dbReference>
<gene>
    <name evidence="3" type="ORF">Y900_020845</name>
</gene>
<accession>A0A064CLX0</accession>
<dbReference type="EMBL" id="JALN02000001">
    <property type="protein sequence ID" value="KDF01316.1"/>
    <property type="molecule type" value="Genomic_DNA"/>
</dbReference>
<sequence length="433" mass="47683">MSSISAALDALDAAVELLGAADIEELPAPQRFSALERLESAVRRQVAISHEQITHLERYEGCPPIPIVVADVLRISRSAAKRRMRDAEQLIPRRALTGEPLAALLPETAKAWEAGLLDGEHVRVIQKFFRDLPDHVGPVEIEKAEHTLAEHAQTMRPDQLEKIADRLAVHLNPDGQYSEEDRARKRGFQWCGSQRPDGMSIGKLIADPELRSMLDAWLAKFAAPKPDPDGAEPDLRSHAQRQHDALAELVRGRLGDPKLGQHNGLPVTMIVTTTLQDLQAGAGHAVTAGGTLLPITDLIRMAAPAHHYLAVFDGVTGQSLWLGRSKRLASADQRIMLLAKYRGCTAPDCTVNGYTSHVHHATKDWKHGGSTDIDDLTLACKCDNLLVENDGWTTHQLPNGQTHWTPPPDIPLRGGTNDYHHPERFLPNDDEKD</sequence>
<reference evidence="3" key="1">
    <citation type="submission" date="2014-05" db="EMBL/GenBank/DDBJ databases">
        <title>Genome sequence of Mycobacterium aromaticivorans strain JS19b1T (= DSM 45407T).</title>
        <authorList>
            <person name="Kwak Y."/>
            <person name="Park G.-S."/>
            <person name="Li Q.X."/>
            <person name="Lee S.-E."/>
            <person name="Shin J.-H."/>
        </authorList>
    </citation>
    <scope>NUCLEOTIDE SEQUENCE [LARGE SCALE GENOMIC DNA]</scope>
    <source>
        <strain evidence="3">JS19b1</strain>
    </source>
</reference>
<dbReference type="InterPro" id="IPR003870">
    <property type="entry name" value="DUF222"/>
</dbReference>
<feature type="region of interest" description="Disordered" evidence="1">
    <location>
        <begin position="397"/>
        <end position="433"/>
    </location>
</feature>
<dbReference type="InterPro" id="IPR003615">
    <property type="entry name" value="HNH_nuc"/>
</dbReference>
<organism evidence="3 4">
    <name type="scientific">Mycolicibacterium aromaticivorans JS19b1 = JCM 16368</name>
    <dbReference type="NCBI Taxonomy" id="1440774"/>
    <lineage>
        <taxon>Bacteria</taxon>
        <taxon>Bacillati</taxon>
        <taxon>Actinomycetota</taxon>
        <taxon>Actinomycetes</taxon>
        <taxon>Mycobacteriales</taxon>
        <taxon>Mycobacteriaceae</taxon>
        <taxon>Mycolicibacterium</taxon>
    </lineage>
</organism>
<dbReference type="STRING" id="1440774.Y900_020845"/>
<proteinExistence type="predicted"/>
<dbReference type="AlphaFoldDB" id="A0A064CLX0"/>
<dbReference type="eggNOG" id="COG1403">
    <property type="taxonomic scope" value="Bacteria"/>
</dbReference>
<feature type="domain" description="DUF222" evidence="2">
    <location>
        <begin position="33"/>
        <end position="340"/>
    </location>
</feature>
<dbReference type="Proteomes" id="UP000022835">
    <property type="component" value="Unassembled WGS sequence"/>
</dbReference>
<evidence type="ECO:0000313" key="4">
    <source>
        <dbReference type="Proteomes" id="UP000022835"/>
    </source>
</evidence>
<evidence type="ECO:0000259" key="2">
    <source>
        <dbReference type="Pfam" id="PF02720"/>
    </source>
</evidence>
<feature type="compositionally biased region" description="Basic and acidic residues" evidence="1">
    <location>
        <begin position="418"/>
        <end position="433"/>
    </location>
</feature>